<dbReference type="EMBL" id="LSRX01001259">
    <property type="protein sequence ID" value="OLP81671.1"/>
    <property type="molecule type" value="Genomic_DNA"/>
</dbReference>
<dbReference type="SUPFAM" id="SSF48371">
    <property type="entry name" value="ARM repeat"/>
    <property type="match status" value="1"/>
</dbReference>
<feature type="compositionally biased region" description="Basic and acidic residues" evidence="2">
    <location>
        <begin position="254"/>
        <end position="267"/>
    </location>
</feature>
<dbReference type="PANTHER" id="PTHR22895">
    <property type="entry name" value="ARMADILLO REPEAT-CONTAINING PROTEIN 6"/>
    <property type="match status" value="1"/>
</dbReference>
<dbReference type="InterPro" id="IPR011989">
    <property type="entry name" value="ARM-like"/>
</dbReference>
<name>A0A1Q9CFH6_SYMMI</name>
<gene>
    <name evidence="3" type="primary">aarA</name>
    <name evidence="3" type="ORF">AK812_SmicGene37765</name>
</gene>
<evidence type="ECO:0000256" key="2">
    <source>
        <dbReference type="SAM" id="MobiDB-lite"/>
    </source>
</evidence>
<keyword evidence="4" id="KW-1185">Reference proteome</keyword>
<dbReference type="AlphaFoldDB" id="A0A1Q9CFH6"/>
<comment type="caution">
    <text evidence="3">The sequence shown here is derived from an EMBL/GenBank/DDBJ whole genome shotgun (WGS) entry which is preliminary data.</text>
</comment>
<feature type="region of interest" description="Disordered" evidence="2">
    <location>
        <begin position="211"/>
        <end position="267"/>
    </location>
</feature>
<dbReference type="InterPro" id="IPR016024">
    <property type="entry name" value="ARM-type_fold"/>
</dbReference>
<sequence length="267" mass="28688">VSPDYEKGRHAESSVMLRGQSRRLIVRQGGMELLLGAMRRFPRNAMLQTFACLAVGQVASSELHAKEVASEKGAAVLLLQALRRHAKDPLVARYACAGLRQLASHSLQTKTSIAEEGGVVALRDAAQRGLSGGIGLSTEAFGALCHLASKHPAFPDAELAVATCGLLHNMSIDTAIKSHVVKLGGREAADRLSSHEDSTVRNLAKLLAKTLEPPKESTNDPFGALFATRTPGLSAPRRPLSKREKKVVSQMDFDDIRERADESTPEP</sequence>
<dbReference type="Gene3D" id="1.25.10.10">
    <property type="entry name" value="Leucine-rich Repeat Variant"/>
    <property type="match status" value="1"/>
</dbReference>
<dbReference type="Proteomes" id="UP000186817">
    <property type="component" value="Unassembled WGS sequence"/>
</dbReference>
<dbReference type="OrthoDB" id="15111at2759"/>
<proteinExistence type="predicted"/>
<evidence type="ECO:0000313" key="3">
    <source>
        <dbReference type="EMBL" id="OLP81671.1"/>
    </source>
</evidence>
<feature type="non-terminal residue" evidence="3">
    <location>
        <position position="1"/>
    </location>
</feature>
<protein>
    <submittedName>
        <fullName evidence="3">Protein aardvark</fullName>
    </submittedName>
</protein>
<organism evidence="3 4">
    <name type="scientific">Symbiodinium microadriaticum</name>
    <name type="common">Dinoflagellate</name>
    <name type="synonym">Zooxanthella microadriatica</name>
    <dbReference type="NCBI Taxonomy" id="2951"/>
    <lineage>
        <taxon>Eukaryota</taxon>
        <taxon>Sar</taxon>
        <taxon>Alveolata</taxon>
        <taxon>Dinophyceae</taxon>
        <taxon>Suessiales</taxon>
        <taxon>Symbiodiniaceae</taxon>
        <taxon>Symbiodinium</taxon>
    </lineage>
</organism>
<keyword evidence="1" id="KW-0677">Repeat</keyword>
<reference evidence="3 4" key="1">
    <citation type="submission" date="2016-02" db="EMBL/GenBank/DDBJ databases">
        <title>Genome analysis of coral dinoflagellate symbionts highlights evolutionary adaptations to a symbiotic lifestyle.</title>
        <authorList>
            <person name="Aranda M."/>
            <person name="Li Y."/>
            <person name="Liew Y.J."/>
            <person name="Baumgarten S."/>
            <person name="Simakov O."/>
            <person name="Wilson M."/>
            <person name="Piel J."/>
            <person name="Ashoor H."/>
            <person name="Bougouffa S."/>
            <person name="Bajic V.B."/>
            <person name="Ryu T."/>
            <person name="Ravasi T."/>
            <person name="Bayer T."/>
            <person name="Micklem G."/>
            <person name="Kim H."/>
            <person name="Bhak J."/>
            <person name="Lajeunesse T.C."/>
            <person name="Voolstra C.R."/>
        </authorList>
    </citation>
    <scope>NUCLEOTIDE SEQUENCE [LARGE SCALE GENOMIC DNA]</scope>
    <source>
        <strain evidence="3 4">CCMP2467</strain>
    </source>
</reference>
<accession>A0A1Q9CFH6</accession>
<evidence type="ECO:0000256" key="1">
    <source>
        <dbReference type="ARBA" id="ARBA00022737"/>
    </source>
</evidence>
<dbReference type="PANTHER" id="PTHR22895:SF0">
    <property type="entry name" value="ARMADILLO REPEAT-CONTAINING PROTEIN 6"/>
    <property type="match status" value="1"/>
</dbReference>
<evidence type="ECO:0000313" key="4">
    <source>
        <dbReference type="Proteomes" id="UP000186817"/>
    </source>
</evidence>